<dbReference type="Pfam" id="PF13843">
    <property type="entry name" value="DDE_Tnp_1_7"/>
    <property type="match status" value="1"/>
</dbReference>
<dbReference type="EMBL" id="JAFNEN010000606">
    <property type="protein sequence ID" value="KAG8179721.1"/>
    <property type="molecule type" value="Genomic_DNA"/>
</dbReference>
<evidence type="ECO:0000313" key="3">
    <source>
        <dbReference type="Proteomes" id="UP000827092"/>
    </source>
</evidence>
<evidence type="ECO:0000313" key="2">
    <source>
        <dbReference type="EMBL" id="KAG8179721.1"/>
    </source>
</evidence>
<gene>
    <name evidence="2" type="ORF">JTE90_006626</name>
</gene>
<name>A0AAV6U703_9ARAC</name>
<dbReference type="InterPro" id="IPR029526">
    <property type="entry name" value="PGBD"/>
</dbReference>
<sequence>MRKKEFRLSGTVRENRLQKCPLQDSKVLAKKERGASDYIITKDIGVVKWKDNKVVCLASNFECMEPMGQAKRWCPKSKKKIDLPQPGIVGSYNKNMGGVDLLDRFLSSYRPKIKGKKWWWPFFTNTLNMAVVAAWRIHREMNGQMSQLAFLRDIVMCLMKSERLESLPTPQLGPHTPDMFQLPCLLSTASLAYVGGYLVKVLEKETSCIDCIQNMFVASCASPLLRLIRNRDQGSLKYPSKSLIYILFSRG</sequence>
<protein>
    <recommendedName>
        <fullName evidence="1">PiggyBac transposable element-derived protein domain-containing protein</fullName>
    </recommendedName>
</protein>
<proteinExistence type="predicted"/>
<feature type="domain" description="PiggyBac transposable element-derived protein" evidence="1">
    <location>
        <begin position="1"/>
        <end position="135"/>
    </location>
</feature>
<reference evidence="2 3" key="1">
    <citation type="journal article" date="2022" name="Nat. Ecol. Evol.">
        <title>A masculinizing supergene underlies an exaggerated male reproductive morph in a spider.</title>
        <authorList>
            <person name="Hendrickx F."/>
            <person name="De Corte Z."/>
            <person name="Sonet G."/>
            <person name="Van Belleghem S.M."/>
            <person name="Kostlbacher S."/>
            <person name="Vangestel C."/>
        </authorList>
    </citation>
    <scope>NUCLEOTIDE SEQUENCE [LARGE SCALE GENOMIC DNA]</scope>
    <source>
        <strain evidence="2">W744_W776</strain>
    </source>
</reference>
<dbReference type="PANTHER" id="PTHR47272">
    <property type="entry name" value="DDE_TNP_1_7 DOMAIN-CONTAINING PROTEIN"/>
    <property type="match status" value="1"/>
</dbReference>
<keyword evidence="3" id="KW-1185">Reference proteome</keyword>
<evidence type="ECO:0000259" key="1">
    <source>
        <dbReference type="Pfam" id="PF13843"/>
    </source>
</evidence>
<organism evidence="2 3">
    <name type="scientific">Oedothorax gibbosus</name>
    <dbReference type="NCBI Taxonomy" id="931172"/>
    <lineage>
        <taxon>Eukaryota</taxon>
        <taxon>Metazoa</taxon>
        <taxon>Ecdysozoa</taxon>
        <taxon>Arthropoda</taxon>
        <taxon>Chelicerata</taxon>
        <taxon>Arachnida</taxon>
        <taxon>Araneae</taxon>
        <taxon>Araneomorphae</taxon>
        <taxon>Entelegynae</taxon>
        <taxon>Araneoidea</taxon>
        <taxon>Linyphiidae</taxon>
        <taxon>Erigoninae</taxon>
        <taxon>Oedothorax</taxon>
    </lineage>
</organism>
<accession>A0AAV6U703</accession>
<dbReference type="Proteomes" id="UP000827092">
    <property type="component" value="Unassembled WGS sequence"/>
</dbReference>
<dbReference type="AlphaFoldDB" id="A0AAV6U703"/>
<comment type="caution">
    <text evidence="2">The sequence shown here is derived from an EMBL/GenBank/DDBJ whole genome shotgun (WGS) entry which is preliminary data.</text>
</comment>